<sequence>MNKMSQSVAARVEELLREQLEELGITPSGLQPHDIAKNMRCEVFPDDSMVYIWQETQLLRILPEKDAEGRILRWRMFTRDDTVGTVH</sequence>
<dbReference type="AlphaFoldDB" id="A0A7J0BR42"/>
<keyword evidence="2" id="KW-1185">Reference proteome</keyword>
<protein>
    <submittedName>
        <fullName evidence="1">Uncharacterized protein</fullName>
    </submittedName>
</protein>
<reference evidence="1 2" key="1">
    <citation type="submission" date="2020-05" db="EMBL/GenBank/DDBJ databases">
        <title>Draft genome sequence of Desulfovibrio psychrotolerans JS1T.</title>
        <authorList>
            <person name="Ueno A."/>
            <person name="Tamazawa S."/>
            <person name="Tamamura S."/>
            <person name="Murakami T."/>
            <person name="Kiyama T."/>
            <person name="Inomata H."/>
            <person name="Amano Y."/>
            <person name="Miyakawa K."/>
            <person name="Tamaki H."/>
            <person name="Naganuma T."/>
            <person name="Kaneko K."/>
        </authorList>
    </citation>
    <scope>NUCLEOTIDE SEQUENCE [LARGE SCALE GENOMIC DNA]</scope>
    <source>
        <strain evidence="1 2">JS1</strain>
    </source>
</reference>
<gene>
    <name evidence="1" type="ORF">DSM19430T_08710</name>
</gene>
<dbReference type="RefSeq" id="WP_174408859.1">
    <property type="nucleotide sequence ID" value="NZ_BLVP01000002.1"/>
</dbReference>
<organism evidence="1 2">
    <name type="scientific">Desulfovibrio psychrotolerans</name>
    <dbReference type="NCBI Taxonomy" id="415242"/>
    <lineage>
        <taxon>Bacteria</taxon>
        <taxon>Pseudomonadati</taxon>
        <taxon>Thermodesulfobacteriota</taxon>
        <taxon>Desulfovibrionia</taxon>
        <taxon>Desulfovibrionales</taxon>
        <taxon>Desulfovibrionaceae</taxon>
        <taxon>Desulfovibrio</taxon>
    </lineage>
</organism>
<dbReference type="EMBL" id="BLVP01000002">
    <property type="protein sequence ID" value="GFM36187.1"/>
    <property type="molecule type" value="Genomic_DNA"/>
</dbReference>
<comment type="caution">
    <text evidence="1">The sequence shown here is derived from an EMBL/GenBank/DDBJ whole genome shotgun (WGS) entry which is preliminary data.</text>
</comment>
<evidence type="ECO:0000313" key="1">
    <source>
        <dbReference type="EMBL" id="GFM36187.1"/>
    </source>
</evidence>
<evidence type="ECO:0000313" key="2">
    <source>
        <dbReference type="Proteomes" id="UP000503820"/>
    </source>
</evidence>
<name>A0A7J0BR42_9BACT</name>
<proteinExistence type="predicted"/>
<accession>A0A7J0BR42</accession>
<dbReference type="Proteomes" id="UP000503820">
    <property type="component" value="Unassembled WGS sequence"/>
</dbReference>